<evidence type="ECO:0000313" key="4">
    <source>
        <dbReference type="Proteomes" id="UP000007721"/>
    </source>
</evidence>
<dbReference type="RefSeq" id="WP_012648488.1">
    <property type="nucleotide sequence ID" value="NC_011979.1"/>
</dbReference>
<dbReference type="SUPFAM" id="SSF55874">
    <property type="entry name" value="ATPase domain of HSP90 chaperone/DNA topoisomerase II/histidine kinase"/>
    <property type="match status" value="1"/>
</dbReference>
<evidence type="ECO:0000313" key="3">
    <source>
        <dbReference type="EMBL" id="ACM21760.1"/>
    </source>
</evidence>
<dbReference type="PANTHER" id="PTHR43547">
    <property type="entry name" value="TWO-COMPONENT HISTIDINE KINASE"/>
    <property type="match status" value="1"/>
</dbReference>
<dbReference type="HOGENOM" id="CLU_049578_0_0_7"/>
<dbReference type="EMBL" id="CP001390">
    <property type="protein sequence ID" value="ACM21760.1"/>
    <property type="molecule type" value="Genomic_DNA"/>
</dbReference>
<keyword evidence="3" id="KW-0808">Transferase</keyword>
<dbReference type="GO" id="GO:0000155">
    <property type="term" value="F:phosphorelay sensor kinase activity"/>
    <property type="evidence" value="ECO:0007669"/>
    <property type="project" value="TreeGrafter"/>
</dbReference>
<dbReference type="CDD" id="cd00130">
    <property type="entry name" value="PAS"/>
    <property type="match status" value="1"/>
</dbReference>
<name>B9M5K1_GEODF</name>
<sequence length="393" mass="43454">MSEIVKITKETALPTARGRNITAAKNDGRRKLLLESAIPAMIEAIPDYVLVLDRQYQVLAVNSRLLDAFGIDDPQMLVGLKPGEALHCIHADQNPDGCGSGRHCQKCAAVLSIIESEQTNAQVAKEYRITIDNGQWSALDLEVVVSPLKIGDLQLILFVLKDISAEKRRKVLEQVFFHDVINTAGGIRGMAEVLAKGMLQTAEDEKYYKESMVSLSARLIDEIVYQRHLLAAEKGEFRPDPGMVDVPRLLQEVQTLYANHDVAEGRNLVLNCSTNANIITDAAILRRILGNMVKNALEACGPGETVTLSCTEDEESITFMVNNPGVMSEDVQLQMFQRSFSTKSAEGRGIGTYSIKLFGERYLKGKVSFTSNDKEGTTFSFTIPRYFSMKGDE</sequence>
<dbReference type="Gene3D" id="3.30.565.10">
    <property type="entry name" value="Histidine kinase-like ATPase, C-terminal domain"/>
    <property type="match status" value="1"/>
</dbReference>
<reference evidence="3 4" key="1">
    <citation type="submission" date="2009-01" db="EMBL/GenBank/DDBJ databases">
        <title>Complete sequence of Geobacter sp. FRC-32.</title>
        <authorList>
            <consortium name="US DOE Joint Genome Institute"/>
            <person name="Lucas S."/>
            <person name="Copeland A."/>
            <person name="Lapidus A."/>
            <person name="Glavina del Rio T."/>
            <person name="Dalin E."/>
            <person name="Tice H."/>
            <person name="Bruce D."/>
            <person name="Goodwin L."/>
            <person name="Pitluck S."/>
            <person name="Saunders E."/>
            <person name="Brettin T."/>
            <person name="Detter J.C."/>
            <person name="Han C."/>
            <person name="Larimer F."/>
            <person name="Land M."/>
            <person name="Hauser L."/>
            <person name="Kyrpides N."/>
            <person name="Ovchinnikova G."/>
            <person name="Kostka J."/>
            <person name="Richardson P."/>
        </authorList>
    </citation>
    <scope>NUCLEOTIDE SEQUENCE [LARGE SCALE GENOMIC DNA]</scope>
    <source>
        <strain evidence="4">DSM 22248 / JCM 15807 / FRC-32</strain>
    </source>
</reference>
<dbReference type="Gene3D" id="3.30.450.20">
    <property type="entry name" value="PAS domain"/>
    <property type="match status" value="1"/>
</dbReference>
<dbReference type="STRING" id="316067.Geob_3417"/>
<dbReference type="PANTHER" id="PTHR43547:SF2">
    <property type="entry name" value="HYBRID SIGNAL TRANSDUCTION HISTIDINE KINASE C"/>
    <property type="match status" value="1"/>
</dbReference>
<dbReference type="InterPro" id="IPR005467">
    <property type="entry name" value="His_kinase_dom"/>
</dbReference>
<evidence type="ECO:0000259" key="2">
    <source>
        <dbReference type="PROSITE" id="PS50109"/>
    </source>
</evidence>
<dbReference type="InterPro" id="IPR035965">
    <property type="entry name" value="PAS-like_dom_sf"/>
</dbReference>
<dbReference type="eggNOG" id="COG2205">
    <property type="taxonomic scope" value="Bacteria"/>
</dbReference>
<dbReference type="InterPro" id="IPR036890">
    <property type="entry name" value="HATPase_C_sf"/>
</dbReference>
<dbReference type="Pfam" id="PF02518">
    <property type="entry name" value="HATPase_c"/>
    <property type="match status" value="1"/>
</dbReference>
<keyword evidence="4" id="KW-1185">Reference proteome</keyword>
<protein>
    <submittedName>
        <fullName evidence="3">Sensor histidine kinase</fullName>
    </submittedName>
</protein>
<dbReference type="KEGG" id="geo:Geob_3417"/>
<keyword evidence="1" id="KW-0597">Phosphoprotein</keyword>
<dbReference type="SMART" id="SM00387">
    <property type="entry name" value="HATPase_c"/>
    <property type="match status" value="1"/>
</dbReference>
<dbReference type="InterPro" id="IPR003594">
    <property type="entry name" value="HATPase_dom"/>
</dbReference>
<accession>B9M5K1</accession>
<gene>
    <name evidence="3" type="ordered locus">Geob_3417</name>
</gene>
<organism evidence="3 4">
    <name type="scientific">Geotalea daltonii (strain DSM 22248 / JCM 15807 / FRC-32)</name>
    <name type="common">Geobacter daltonii</name>
    <dbReference type="NCBI Taxonomy" id="316067"/>
    <lineage>
        <taxon>Bacteria</taxon>
        <taxon>Pseudomonadati</taxon>
        <taxon>Thermodesulfobacteriota</taxon>
        <taxon>Desulfuromonadia</taxon>
        <taxon>Geobacterales</taxon>
        <taxon>Geobacteraceae</taxon>
        <taxon>Geotalea</taxon>
    </lineage>
</organism>
<dbReference type="OrthoDB" id="9792686at2"/>
<dbReference type="SUPFAM" id="SSF55785">
    <property type="entry name" value="PYP-like sensor domain (PAS domain)"/>
    <property type="match status" value="1"/>
</dbReference>
<dbReference type="InterPro" id="IPR000014">
    <property type="entry name" value="PAS"/>
</dbReference>
<keyword evidence="3" id="KW-0418">Kinase</keyword>
<dbReference type="AlphaFoldDB" id="B9M5K1"/>
<dbReference type="PROSITE" id="PS50109">
    <property type="entry name" value="HIS_KIN"/>
    <property type="match status" value="1"/>
</dbReference>
<dbReference type="Proteomes" id="UP000007721">
    <property type="component" value="Chromosome"/>
</dbReference>
<feature type="domain" description="Histidine kinase" evidence="2">
    <location>
        <begin position="175"/>
        <end position="387"/>
    </location>
</feature>
<proteinExistence type="predicted"/>
<evidence type="ECO:0000256" key="1">
    <source>
        <dbReference type="ARBA" id="ARBA00022553"/>
    </source>
</evidence>